<name>A0A0E9T8E4_ANGAN</name>
<reference evidence="1" key="2">
    <citation type="journal article" date="2015" name="Fish Shellfish Immunol.">
        <title>Early steps in the European eel (Anguilla anguilla)-Vibrio vulnificus interaction in the gills: Role of the RtxA13 toxin.</title>
        <authorList>
            <person name="Callol A."/>
            <person name="Pajuelo D."/>
            <person name="Ebbesson L."/>
            <person name="Teles M."/>
            <person name="MacKenzie S."/>
            <person name="Amaro C."/>
        </authorList>
    </citation>
    <scope>NUCLEOTIDE SEQUENCE</scope>
</reference>
<dbReference type="AlphaFoldDB" id="A0A0E9T8E4"/>
<proteinExistence type="predicted"/>
<organism evidence="1">
    <name type="scientific">Anguilla anguilla</name>
    <name type="common">European freshwater eel</name>
    <name type="synonym">Muraena anguilla</name>
    <dbReference type="NCBI Taxonomy" id="7936"/>
    <lineage>
        <taxon>Eukaryota</taxon>
        <taxon>Metazoa</taxon>
        <taxon>Chordata</taxon>
        <taxon>Craniata</taxon>
        <taxon>Vertebrata</taxon>
        <taxon>Euteleostomi</taxon>
        <taxon>Actinopterygii</taxon>
        <taxon>Neopterygii</taxon>
        <taxon>Teleostei</taxon>
        <taxon>Anguilliformes</taxon>
        <taxon>Anguillidae</taxon>
        <taxon>Anguilla</taxon>
    </lineage>
</organism>
<sequence length="26" mass="3112">MHKVRFKGRSPRSYVLCHVHFSIIVN</sequence>
<accession>A0A0E9T8E4</accession>
<dbReference type="EMBL" id="GBXM01058880">
    <property type="protein sequence ID" value="JAH49697.1"/>
    <property type="molecule type" value="Transcribed_RNA"/>
</dbReference>
<protein>
    <submittedName>
        <fullName evidence="1">Uncharacterized protein</fullName>
    </submittedName>
</protein>
<evidence type="ECO:0000313" key="1">
    <source>
        <dbReference type="EMBL" id="JAH49697.1"/>
    </source>
</evidence>
<reference evidence="1" key="1">
    <citation type="submission" date="2014-11" db="EMBL/GenBank/DDBJ databases">
        <authorList>
            <person name="Amaro Gonzalez C."/>
        </authorList>
    </citation>
    <scope>NUCLEOTIDE SEQUENCE</scope>
</reference>